<evidence type="ECO:0000256" key="1">
    <source>
        <dbReference type="SAM" id="MobiDB-lite"/>
    </source>
</evidence>
<gene>
    <name evidence="2" type="ORF">PR002_g8304</name>
</gene>
<evidence type="ECO:0000313" key="2">
    <source>
        <dbReference type="EMBL" id="KAE9034128.1"/>
    </source>
</evidence>
<evidence type="ECO:0000313" key="3">
    <source>
        <dbReference type="Proteomes" id="UP000435112"/>
    </source>
</evidence>
<feature type="region of interest" description="Disordered" evidence="1">
    <location>
        <begin position="1"/>
        <end position="22"/>
    </location>
</feature>
<comment type="caution">
    <text evidence="2">The sequence shown here is derived from an EMBL/GenBank/DDBJ whole genome shotgun (WGS) entry which is preliminary data.</text>
</comment>
<organism evidence="2 3">
    <name type="scientific">Phytophthora rubi</name>
    <dbReference type="NCBI Taxonomy" id="129364"/>
    <lineage>
        <taxon>Eukaryota</taxon>
        <taxon>Sar</taxon>
        <taxon>Stramenopiles</taxon>
        <taxon>Oomycota</taxon>
        <taxon>Peronosporomycetes</taxon>
        <taxon>Peronosporales</taxon>
        <taxon>Peronosporaceae</taxon>
        <taxon>Phytophthora</taxon>
    </lineage>
</organism>
<reference evidence="2 3" key="1">
    <citation type="submission" date="2018-09" db="EMBL/GenBank/DDBJ databases">
        <title>Genomic investigation of the strawberry pathogen Phytophthora fragariae indicates pathogenicity is determined by transcriptional variation in three key races.</title>
        <authorList>
            <person name="Adams T.M."/>
            <person name="Armitage A.D."/>
            <person name="Sobczyk M.K."/>
            <person name="Bates H.J."/>
            <person name="Dunwell J.M."/>
            <person name="Nellist C.F."/>
            <person name="Harrison R.J."/>
        </authorList>
    </citation>
    <scope>NUCLEOTIDE SEQUENCE [LARGE SCALE GENOMIC DNA]</scope>
    <source>
        <strain evidence="2 3">SCRP324</strain>
    </source>
</reference>
<protein>
    <submittedName>
        <fullName evidence="2">Uncharacterized protein</fullName>
    </submittedName>
</protein>
<proteinExistence type="predicted"/>
<dbReference type="EMBL" id="QXFU01000415">
    <property type="protein sequence ID" value="KAE9034128.1"/>
    <property type="molecule type" value="Genomic_DNA"/>
</dbReference>
<sequence length="32" mass="3618">MAKLKKTTAMGRNQRALKGKPQQREVLVAMAY</sequence>
<accession>A0A6A3N1J9</accession>
<name>A0A6A3N1J9_9STRA</name>
<dbReference type="Proteomes" id="UP000435112">
    <property type="component" value="Unassembled WGS sequence"/>
</dbReference>
<dbReference type="AlphaFoldDB" id="A0A6A3N1J9"/>